<name>A0A932ZY48_UNCTE</name>
<accession>A0A932ZY48</accession>
<evidence type="ECO:0000313" key="3">
    <source>
        <dbReference type="Proteomes" id="UP000752292"/>
    </source>
</evidence>
<dbReference type="AlphaFoldDB" id="A0A932ZY48"/>
<dbReference type="Proteomes" id="UP000752292">
    <property type="component" value="Unassembled WGS sequence"/>
</dbReference>
<feature type="transmembrane region" description="Helical" evidence="1">
    <location>
        <begin position="30"/>
        <end position="50"/>
    </location>
</feature>
<dbReference type="EMBL" id="JACQRX010000336">
    <property type="protein sequence ID" value="MBI4252332.1"/>
    <property type="molecule type" value="Genomic_DNA"/>
</dbReference>
<gene>
    <name evidence="2" type="ORF">HY618_07720</name>
</gene>
<feature type="transmembrane region" description="Helical" evidence="1">
    <location>
        <begin position="7"/>
        <end position="24"/>
    </location>
</feature>
<keyword evidence="1" id="KW-0472">Membrane</keyword>
<comment type="caution">
    <text evidence="2">The sequence shown here is derived from an EMBL/GenBank/DDBJ whole genome shotgun (WGS) entry which is preliminary data.</text>
</comment>
<proteinExistence type="predicted"/>
<keyword evidence="1" id="KW-0812">Transmembrane</keyword>
<evidence type="ECO:0000313" key="2">
    <source>
        <dbReference type="EMBL" id="MBI4252332.1"/>
    </source>
</evidence>
<organism evidence="2 3">
    <name type="scientific">Tectimicrobiota bacterium</name>
    <dbReference type="NCBI Taxonomy" id="2528274"/>
    <lineage>
        <taxon>Bacteria</taxon>
        <taxon>Pseudomonadati</taxon>
        <taxon>Nitrospinota/Tectimicrobiota group</taxon>
        <taxon>Candidatus Tectimicrobiota</taxon>
    </lineage>
</organism>
<protein>
    <submittedName>
        <fullName evidence="2">Uncharacterized protein</fullName>
    </submittedName>
</protein>
<sequence>MIFFTAITILSSIVTLIGFFLPFANRRTRYIHIGYGIFIVLITSMTLSYAGKLSKIERVEQAASRLIENRRFDYTSIGFIHAALAFMEKIKTFSPMPINVPSKCVKSAIALEWLVIGKISCNIALI</sequence>
<evidence type="ECO:0000256" key="1">
    <source>
        <dbReference type="SAM" id="Phobius"/>
    </source>
</evidence>
<keyword evidence="1" id="KW-1133">Transmembrane helix</keyword>
<reference evidence="2" key="1">
    <citation type="submission" date="2020-07" db="EMBL/GenBank/DDBJ databases">
        <title>Huge and variable diversity of episymbiotic CPR bacteria and DPANN archaea in groundwater ecosystems.</title>
        <authorList>
            <person name="He C.Y."/>
            <person name="Keren R."/>
            <person name="Whittaker M."/>
            <person name="Farag I.F."/>
            <person name="Doudna J."/>
            <person name="Cate J.H.D."/>
            <person name="Banfield J.F."/>
        </authorList>
    </citation>
    <scope>NUCLEOTIDE SEQUENCE</scope>
    <source>
        <strain evidence="2">NC_groundwater_1370_Ag_S-0.2um_69_93</strain>
    </source>
</reference>